<keyword evidence="5 9" id="KW-0798">TonB box</keyword>
<evidence type="ECO:0000256" key="9">
    <source>
        <dbReference type="RuleBase" id="RU003357"/>
    </source>
</evidence>
<evidence type="ECO:0000313" key="14">
    <source>
        <dbReference type="Proteomes" id="UP001204015"/>
    </source>
</evidence>
<dbReference type="Proteomes" id="UP001204015">
    <property type="component" value="Unassembled WGS sequence"/>
</dbReference>
<dbReference type="InterPro" id="IPR008969">
    <property type="entry name" value="CarboxyPept-like_regulatory"/>
</dbReference>
<evidence type="ECO:0000313" key="13">
    <source>
        <dbReference type="EMBL" id="MCO6024563.1"/>
    </source>
</evidence>
<dbReference type="Gene3D" id="2.40.170.20">
    <property type="entry name" value="TonB-dependent receptor, beta-barrel domain"/>
    <property type="match status" value="1"/>
</dbReference>
<proteinExistence type="inferred from homology"/>
<feature type="domain" description="TonB-dependent receptor-like beta-barrel" evidence="11">
    <location>
        <begin position="414"/>
        <end position="885"/>
    </location>
</feature>
<comment type="caution">
    <text evidence="13">The sequence shown here is derived from an EMBL/GenBank/DDBJ whole genome shotgun (WGS) entry which is preliminary data.</text>
</comment>
<accession>A0ABT1BTZ4</accession>
<dbReference type="SUPFAM" id="SSF49464">
    <property type="entry name" value="Carboxypeptidase regulatory domain-like"/>
    <property type="match status" value="1"/>
</dbReference>
<dbReference type="Pfam" id="PF13715">
    <property type="entry name" value="CarbopepD_reg_2"/>
    <property type="match status" value="1"/>
</dbReference>
<keyword evidence="6 8" id="KW-0472">Membrane</keyword>
<evidence type="ECO:0000259" key="12">
    <source>
        <dbReference type="Pfam" id="PF07715"/>
    </source>
</evidence>
<dbReference type="InterPro" id="IPR023997">
    <property type="entry name" value="TonB-dep_OMP_SusC/RagA_CS"/>
</dbReference>
<dbReference type="RefSeq" id="WP_252759924.1">
    <property type="nucleotide sequence ID" value="NZ_JAMXLY010000003.1"/>
</dbReference>
<keyword evidence="4 8" id="KW-0812">Transmembrane</keyword>
<keyword evidence="7 8" id="KW-0998">Cell outer membrane</keyword>
<dbReference type="Pfam" id="PF00593">
    <property type="entry name" value="TonB_dep_Rec_b-barrel"/>
    <property type="match status" value="1"/>
</dbReference>
<dbReference type="NCBIfam" id="TIGR04057">
    <property type="entry name" value="SusC_RagA_signa"/>
    <property type="match status" value="1"/>
</dbReference>
<keyword evidence="14" id="KW-1185">Reference proteome</keyword>
<dbReference type="SUPFAM" id="SSF56935">
    <property type="entry name" value="Porins"/>
    <property type="match status" value="1"/>
</dbReference>
<organism evidence="13 14">
    <name type="scientific">Segatella cerevisiae</name>
    <dbReference type="NCBI Taxonomy" id="2053716"/>
    <lineage>
        <taxon>Bacteria</taxon>
        <taxon>Pseudomonadati</taxon>
        <taxon>Bacteroidota</taxon>
        <taxon>Bacteroidia</taxon>
        <taxon>Bacteroidales</taxon>
        <taxon>Prevotellaceae</taxon>
        <taxon>Segatella</taxon>
    </lineage>
</organism>
<evidence type="ECO:0000256" key="6">
    <source>
        <dbReference type="ARBA" id="ARBA00023136"/>
    </source>
</evidence>
<evidence type="ECO:0000256" key="2">
    <source>
        <dbReference type="ARBA" id="ARBA00022448"/>
    </source>
</evidence>
<sequence>MTNKTKNSNSFFLRIGVTVLLMFLVAIVHAQDITVKGVVTDQRGEAIIGATVKVKGNTSGAITDINGNYSISCPTNATLEFSYVGNKPQSIAVGGRNSINVKLQDEATAIDEVVVTALGIKRQERSLGYATAKVDGNALTMARDPNLGNALSGKVAGVSVAGNATGDMGSSRVVIRGNSSISGNNQPLYVVDGVPFDNSNQGSAGEYGGIDMGDGLNSINPDDIESIQVLKGAAASALYGFRGGNGAILITTKSGQKGQPVSVELNENLTFNSIYDYRDWQKEFGMGLQGQKPTSVNAAKAGESTSWGAYMDGSDAVNFLGNTYKYSYIDNWKNFYNTGFTTNTSVALSGSNKDINYRLGISYNKDKGILPNAGTHQIGFNTNTTYRISKSLSAILTANYTEDKSNGRSSLSDGNGNTNASLLYRGNSFDVRWMKGTAAGWGTNTDGSEMISGNNVYFNNPYWLQYRKTNNMSRNRLTGSFTLKWDITPWLYLQGAVQRDGYNIEFRDVQPKGAASKPAGGLTEYEKNFHETDYNFLLNFNKEFGDWSVGASFGGNKMYNETKYFYTSNGGSPFTIDGLWSVNNIPPSGQNPFKSYTRYRINSLYGTFDLGWKNQVFLNFTGRNDWFSTLSPDNDSYFYPSATLSWVFTDSFRKALPKWFDFGKLRLGYAFASNGTEAYQTLMYYKLNAYTVNGVQTATQNNNNAFPNADLKPVHISEFEVGMNLSFFQNRLNFDMDYYNKKTTDDILPVSTSSASGFGSAYMNVGKVRNSGFEFMVDAYPIRNQNFSWNTTLNLANNSSKVLTVGTGTDRITVDGGKSGIGNVTIYQVVGLPYAEIIGYTYKRNADGQLMLKNGLPQTGEQKVLGNAVYKWTGGWHNSFTYKGFNLSMLLDFKFGAKIFSGTNYQLYAYGLQKKTLTGRTKDNPAGSITANGIDESTGKPNKVTVTSQDYFRAICDANIAEEFVYSADFIKLRELSFGYTFPEKMLSHLGFVKGLSFSLVGRNLWTILKHTPNIDPESAINNSNAQGLEFNGYPTTRSIGFNLNVKF</sequence>
<comment type="subcellular location">
    <subcellularLocation>
        <location evidence="1 8">Cell outer membrane</location>
        <topology evidence="1 8">Multi-pass membrane protein</topology>
    </subcellularLocation>
</comment>
<dbReference type="InterPro" id="IPR012910">
    <property type="entry name" value="Plug_dom"/>
</dbReference>
<evidence type="ECO:0000256" key="7">
    <source>
        <dbReference type="ARBA" id="ARBA00023237"/>
    </source>
</evidence>
<dbReference type="InterPro" id="IPR039426">
    <property type="entry name" value="TonB-dep_rcpt-like"/>
</dbReference>
<dbReference type="InterPro" id="IPR037066">
    <property type="entry name" value="Plug_dom_sf"/>
</dbReference>
<dbReference type="Pfam" id="PF07715">
    <property type="entry name" value="Plug"/>
    <property type="match status" value="1"/>
</dbReference>
<dbReference type="InterPro" id="IPR036942">
    <property type="entry name" value="Beta-barrel_TonB_sf"/>
</dbReference>
<dbReference type="Gene3D" id="2.170.130.10">
    <property type="entry name" value="TonB-dependent receptor, plug domain"/>
    <property type="match status" value="1"/>
</dbReference>
<protein>
    <submittedName>
        <fullName evidence="13">SusC/RagA family TonB-linked outer membrane protein</fullName>
    </submittedName>
</protein>
<feature type="chain" id="PRO_5047529285" evidence="10">
    <location>
        <begin position="31"/>
        <end position="1048"/>
    </location>
</feature>
<dbReference type="Gene3D" id="2.60.40.1120">
    <property type="entry name" value="Carboxypeptidase-like, regulatory domain"/>
    <property type="match status" value="1"/>
</dbReference>
<name>A0ABT1BTZ4_9BACT</name>
<keyword evidence="10" id="KW-0732">Signal</keyword>
<evidence type="ECO:0000259" key="11">
    <source>
        <dbReference type="Pfam" id="PF00593"/>
    </source>
</evidence>
<evidence type="ECO:0000256" key="4">
    <source>
        <dbReference type="ARBA" id="ARBA00022692"/>
    </source>
</evidence>
<feature type="signal peptide" evidence="10">
    <location>
        <begin position="1"/>
        <end position="30"/>
    </location>
</feature>
<dbReference type="InterPro" id="IPR000531">
    <property type="entry name" value="Beta-barrel_TonB"/>
</dbReference>
<comment type="similarity">
    <text evidence="8 9">Belongs to the TonB-dependent receptor family.</text>
</comment>
<feature type="domain" description="TonB-dependent receptor plug" evidence="12">
    <location>
        <begin position="126"/>
        <end position="246"/>
    </location>
</feature>
<gene>
    <name evidence="13" type="ORF">NG821_01660</name>
</gene>
<reference evidence="13 14" key="1">
    <citation type="submission" date="2022-06" db="EMBL/GenBank/DDBJ databases">
        <title>A taxonomic note on the genus Prevotella: Description of four novel genera and emended description of the genera Hallella and Xylanibacter.</title>
        <authorList>
            <person name="Hitch T.C.A."/>
        </authorList>
    </citation>
    <scope>NUCLEOTIDE SEQUENCE [LARGE SCALE GENOMIC DNA]</scope>
    <source>
        <strain evidence="13 14">DSM 100619</strain>
    </source>
</reference>
<evidence type="ECO:0000256" key="5">
    <source>
        <dbReference type="ARBA" id="ARBA00023077"/>
    </source>
</evidence>
<dbReference type="PROSITE" id="PS52016">
    <property type="entry name" value="TONB_DEPENDENT_REC_3"/>
    <property type="match status" value="1"/>
</dbReference>
<evidence type="ECO:0000256" key="3">
    <source>
        <dbReference type="ARBA" id="ARBA00022452"/>
    </source>
</evidence>
<evidence type="ECO:0000256" key="10">
    <source>
        <dbReference type="SAM" id="SignalP"/>
    </source>
</evidence>
<evidence type="ECO:0000256" key="1">
    <source>
        <dbReference type="ARBA" id="ARBA00004571"/>
    </source>
</evidence>
<dbReference type="EMBL" id="JAMXLY010000003">
    <property type="protein sequence ID" value="MCO6024563.1"/>
    <property type="molecule type" value="Genomic_DNA"/>
</dbReference>
<dbReference type="NCBIfam" id="TIGR04056">
    <property type="entry name" value="OMP_RagA_SusC"/>
    <property type="match status" value="1"/>
</dbReference>
<dbReference type="InterPro" id="IPR023996">
    <property type="entry name" value="TonB-dep_OMP_SusC/RagA"/>
</dbReference>
<evidence type="ECO:0000256" key="8">
    <source>
        <dbReference type="PROSITE-ProRule" id="PRU01360"/>
    </source>
</evidence>
<keyword evidence="2 8" id="KW-0813">Transport</keyword>
<keyword evidence="3 8" id="KW-1134">Transmembrane beta strand</keyword>